<reference evidence="1" key="1">
    <citation type="journal article" date="2021" name="PeerJ">
        <title>Extensive microbial diversity within the chicken gut microbiome revealed by metagenomics and culture.</title>
        <authorList>
            <person name="Gilroy R."/>
            <person name="Ravi A."/>
            <person name="Getino M."/>
            <person name="Pursley I."/>
            <person name="Horton D.L."/>
            <person name="Alikhan N.F."/>
            <person name="Baker D."/>
            <person name="Gharbi K."/>
            <person name="Hall N."/>
            <person name="Watson M."/>
            <person name="Adriaenssens E.M."/>
            <person name="Foster-Nyarko E."/>
            <person name="Jarju S."/>
            <person name="Secka A."/>
            <person name="Antonio M."/>
            <person name="Oren A."/>
            <person name="Chaudhuri R.R."/>
            <person name="La Ragione R."/>
            <person name="Hildebrand F."/>
            <person name="Pallen M.J."/>
        </authorList>
    </citation>
    <scope>NUCLEOTIDE SEQUENCE</scope>
    <source>
        <strain evidence="1">CHK189-29639</strain>
    </source>
</reference>
<sequence>MDGEFLKYVLDQAGGILIALMLIMRIETKLDGLTSAVVQLSEAIKPPRG</sequence>
<name>A0A921IEA4_9LACO</name>
<gene>
    <name evidence="1" type="ORF">K8V06_09395</name>
</gene>
<dbReference type="EMBL" id="DYVK01000093">
    <property type="protein sequence ID" value="HJG16332.1"/>
    <property type="molecule type" value="Genomic_DNA"/>
</dbReference>
<dbReference type="Proteomes" id="UP000759256">
    <property type="component" value="Unassembled WGS sequence"/>
</dbReference>
<comment type="caution">
    <text evidence="1">The sequence shown here is derived from an EMBL/GenBank/DDBJ whole genome shotgun (WGS) entry which is preliminary data.</text>
</comment>
<accession>A0A921IEA4</accession>
<protein>
    <submittedName>
        <fullName evidence="1">YvrJ family protein</fullName>
    </submittedName>
</protein>
<proteinExistence type="predicted"/>
<reference evidence="1" key="2">
    <citation type="submission" date="2021-09" db="EMBL/GenBank/DDBJ databases">
        <authorList>
            <person name="Gilroy R."/>
        </authorList>
    </citation>
    <scope>NUCLEOTIDE SEQUENCE</scope>
    <source>
        <strain evidence="1">CHK189-29639</strain>
    </source>
</reference>
<evidence type="ECO:0000313" key="1">
    <source>
        <dbReference type="EMBL" id="HJG16332.1"/>
    </source>
</evidence>
<dbReference type="AlphaFoldDB" id="A0A921IEA4"/>
<evidence type="ECO:0000313" key="2">
    <source>
        <dbReference type="Proteomes" id="UP000759256"/>
    </source>
</evidence>
<organism evidence="1 2">
    <name type="scientific">Ligilactobacillus salivarius</name>
    <dbReference type="NCBI Taxonomy" id="1624"/>
    <lineage>
        <taxon>Bacteria</taxon>
        <taxon>Bacillati</taxon>
        <taxon>Bacillota</taxon>
        <taxon>Bacilli</taxon>
        <taxon>Lactobacillales</taxon>
        <taxon>Lactobacillaceae</taxon>
        <taxon>Ligilactobacillus</taxon>
    </lineage>
</organism>